<protein>
    <submittedName>
        <fullName evidence="8">N-acetylglucosamine-6-phosphate deacetylase</fullName>
        <ecNumber evidence="8">3.5.1.25</ecNumber>
    </submittedName>
</protein>
<evidence type="ECO:0000256" key="2">
    <source>
        <dbReference type="ARBA" id="ARBA00022723"/>
    </source>
</evidence>
<dbReference type="OrthoDB" id="9776488at2"/>
<dbReference type="Pfam" id="PF01979">
    <property type="entry name" value="Amidohydro_1"/>
    <property type="match status" value="1"/>
</dbReference>
<accession>A0A545API8</accession>
<evidence type="ECO:0000259" key="7">
    <source>
        <dbReference type="Pfam" id="PF01979"/>
    </source>
</evidence>
<dbReference type="PANTHER" id="PTHR11113:SF14">
    <property type="entry name" value="N-ACETYLGLUCOSAMINE-6-PHOSPHATE DEACETYLASE"/>
    <property type="match status" value="1"/>
</dbReference>
<dbReference type="SUPFAM" id="SSF51556">
    <property type="entry name" value="Metallo-dependent hydrolases"/>
    <property type="match status" value="1"/>
</dbReference>
<feature type="binding site" evidence="6">
    <location>
        <position position="126"/>
    </location>
    <ligand>
        <name>Zn(2+)</name>
        <dbReference type="ChEBI" id="CHEBI:29105"/>
    </ligand>
</feature>
<dbReference type="Proteomes" id="UP000317982">
    <property type="component" value="Unassembled WGS sequence"/>
</dbReference>
<dbReference type="AlphaFoldDB" id="A0A545API8"/>
<proteinExistence type="inferred from homology"/>
<sequence length="380" mass="38023">MTVLSDATLVSPVGVVPGGWVALQSGKIAAVGGPERALPRDAEVVDLGGRWLVPGFVDLHVHGGGGQSYCSGEPDAPAAIGALHRTHGTTSALASLATAPLDEMARAASALAPLVEAGALAGIHAEGPFLSPAHAGEQDPAAMIPPDVDALQTLIDACRGHLRVLTLAPELPGALELVKRAVDAGVLVAIGHTGAGYERTLAAIEAGATLATHLFHAQPGPQQREPGAVGALLEHPDVVVQLIADGIHVHDALLAMAFRLCGPERIALVTAAMAAAGSGDGQYQVGPRSVDVRGGVALIEGSGATAGSTLTQDIALRRAVDAGVPLIDAVTALSATPARAIGIADRVGALVPGLAADLLVLGADLEVEEVLVGGSFTMRA</sequence>
<dbReference type="EMBL" id="VIRS01000014">
    <property type="protein sequence ID" value="TQS43171.1"/>
    <property type="molecule type" value="Genomic_DNA"/>
</dbReference>
<comment type="similarity">
    <text evidence="1 5">Belongs to the metallo-dependent hydrolases superfamily. NagA family.</text>
</comment>
<dbReference type="NCBIfam" id="TIGR00221">
    <property type="entry name" value="nagA"/>
    <property type="match status" value="1"/>
</dbReference>
<dbReference type="PANTHER" id="PTHR11113">
    <property type="entry name" value="N-ACETYLGLUCOSAMINE-6-PHOSPHATE DEACETYLASE"/>
    <property type="match status" value="1"/>
</dbReference>
<feature type="binding site" evidence="6">
    <location>
        <position position="192"/>
    </location>
    <ligand>
        <name>Zn(2+)</name>
        <dbReference type="ChEBI" id="CHEBI:29105"/>
    </ligand>
</feature>
<evidence type="ECO:0000313" key="9">
    <source>
        <dbReference type="Proteomes" id="UP000317982"/>
    </source>
</evidence>
<dbReference type="GO" id="GO:0046872">
    <property type="term" value="F:metal ion binding"/>
    <property type="evidence" value="ECO:0007669"/>
    <property type="project" value="UniProtKB-KW"/>
</dbReference>
<feature type="domain" description="Amidohydrolase-related" evidence="7">
    <location>
        <begin position="52"/>
        <end position="374"/>
    </location>
</feature>
<dbReference type="Gene3D" id="3.20.20.140">
    <property type="entry name" value="Metal-dependent hydrolases"/>
    <property type="match status" value="1"/>
</dbReference>
<keyword evidence="3 5" id="KW-0378">Hydrolase</keyword>
<dbReference type="EC" id="3.5.1.25" evidence="8"/>
<dbReference type="SUPFAM" id="SSF51338">
    <property type="entry name" value="Composite domain of metallo-dependent hydrolases"/>
    <property type="match status" value="1"/>
</dbReference>
<dbReference type="GO" id="GO:0008448">
    <property type="term" value="F:N-acetylglucosamine-6-phosphate deacetylase activity"/>
    <property type="evidence" value="ECO:0007669"/>
    <property type="project" value="UniProtKB-EC"/>
</dbReference>
<keyword evidence="9" id="KW-1185">Reference proteome</keyword>
<name>A0A545API8_9ACTN</name>
<dbReference type="InterPro" id="IPR032466">
    <property type="entry name" value="Metal_Hydrolase"/>
</dbReference>
<evidence type="ECO:0000256" key="1">
    <source>
        <dbReference type="ARBA" id="ARBA00010716"/>
    </source>
</evidence>
<dbReference type="InParanoid" id="A0A545API8"/>
<evidence type="ECO:0000256" key="6">
    <source>
        <dbReference type="PIRSR" id="PIRSR038994-3"/>
    </source>
</evidence>
<dbReference type="PIRSF" id="PIRSF038994">
    <property type="entry name" value="NagA"/>
    <property type="match status" value="1"/>
</dbReference>
<dbReference type="GO" id="GO:0006046">
    <property type="term" value="P:N-acetylglucosamine catabolic process"/>
    <property type="evidence" value="ECO:0007669"/>
    <property type="project" value="TreeGrafter"/>
</dbReference>
<feature type="binding site" evidence="6">
    <location>
        <position position="213"/>
    </location>
    <ligand>
        <name>Zn(2+)</name>
        <dbReference type="ChEBI" id="CHEBI:29105"/>
    </ligand>
</feature>
<comment type="cofactor">
    <cofactor evidence="6">
        <name>a divalent metal cation</name>
        <dbReference type="ChEBI" id="CHEBI:60240"/>
    </cofactor>
    <text evidence="6">Binds 1 divalent metal cation per subunit.</text>
</comment>
<keyword evidence="4 5" id="KW-0119">Carbohydrate metabolism</keyword>
<gene>
    <name evidence="8" type="primary">nagA</name>
    <name evidence="8" type="ORF">FL583_20195</name>
</gene>
<dbReference type="RefSeq" id="WP_142706256.1">
    <property type="nucleotide sequence ID" value="NZ_VIRS01000014.1"/>
</dbReference>
<evidence type="ECO:0000256" key="4">
    <source>
        <dbReference type="ARBA" id="ARBA00023277"/>
    </source>
</evidence>
<dbReference type="Gene3D" id="2.30.40.10">
    <property type="entry name" value="Urease, subunit C, domain 1"/>
    <property type="match status" value="1"/>
</dbReference>
<reference evidence="8 9" key="1">
    <citation type="submission" date="2019-07" db="EMBL/GenBank/DDBJ databases">
        <title>Cryptosporangium phraense sp. nov., isolated from plant litter.</title>
        <authorList>
            <person name="Suriyachadkun C."/>
        </authorList>
    </citation>
    <scope>NUCLEOTIDE SEQUENCE [LARGE SCALE GENOMIC DNA]</scope>
    <source>
        <strain evidence="8 9">A-T 5661</strain>
    </source>
</reference>
<dbReference type="InterPro" id="IPR011059">
    <property type="entry name" value="Metal-dep_hydrolase_composite"/>
</dbReference>
<dbReference type="CDD" id="cd00854">
    <property type="entry name" value="NagA"/>
    <property type="match status" value="1"/>
</dbReference>
<organism evidence="8 9">
    <name type="scientific">Cryptosporangium phraense</name>
    <dbReference type="NCBI Taxonomy" id="2593070"/>
    <lineage>
        <taxon>Bacteria</taxon>
        <taxon>Bacillati</taxon>
        <taxon>Actinomycetota</taxon>
        <taxon>Actinomycetes</taxon>
        <taxon>Cryptosporangiales</taxon>
        <taxon>Cryptosporangiaceae</taxon>
        <taxon>Cryptosporangium</taxon>
    </lineage>
</organism>
<evidence type="ECO:0000313" key="8">
    <source>
        <dbReference type="EMBL" id="TQS43171.1"/>
    </source>
</evidence>
<keyword evidence="2 6" id="KW-0479">Metal-binding</keyword>
<dbReference type="FunCoup" id="A0A545API8">
    <property type="interactions" value="157"/>
</dbReference>
<evidence type="ECO:0000256" key="5">
    <source>
        <dbReference type="PIRNR" id="PIRNR038994"/>
    </source>
</evidence>
<comment type="caution">
    <text evidence="8">The sequence shown here is derived from an EMBL/GenBank/DDBJ whole genome shotgun (WGS) entry which is preliminary data.</text>
</comment>
<evidence type="ECO:0000256" key="3">
    <source>
        <dbReference type="ARBA" id="ARBA00022801"/>
    </source>
</evidence>
<dbReference type="InterPro" id="IPR003764">
    <property type="entry name" value="GlcNAc_6-P_deAcase"/>
</dbReference>
<dbReference type="InterPro" id="IPR006680">
    <property type="entry name" value="Amidohydro-rel"/>
</dbReference>